<gene>
    <name evidence="4" type="ORF">SAMN06269173_103222</name>
</gene>
<evidence type="ECO:0000313" key="5">
    <source>
        <dbReference type="Proteomes" id="UP000198310"/>
    </source>
</evidence>
<evidence type="ECO:0000259" key="3">
    <source>
        <dbReference type="Pfam" id="PF04536"/>
    </source>
</evidence>
<organism evidence="4 5">
    <name type="scientific">Hymenobacter mucosus</name>
    <dbReference type="NCBI Taxonomy" id="1411120"/>
    <lineage>
        <taxon>Bacteria</taxon>
        <taxon>Pseudomonadati</taxon>
        <taxon>Bacteroidota</taxon>
        <taxon>Cytophagia</taxon>
        <taxon>Cytophagales</taxon>
        <taxon>Hymenobacteraceae</taxon>
        <taxon>Hymenobacter</taxon>
    </lineage>
</organism>
<feature type="transmembrane region" description="Helical" evidence="2">
    <location>
        <begin position="232"/>
        <end position="252"/>
    </location>
</feature>
<feature type="compositionally biased region" description="Low complexity" evidence="1">
    <location>
        <begin position="407"/>
        <end position="423"/>
    </location>
</feature>
<protein>
    <submittedName>
        <fullName evidence="4">TLP18.3, Psb32 and MOLO-1 founding protein of phosphatase</fullName>
    </submittedName>
</protein>
<reference evidence="5" key="1">
    <citation type="submission" date="2017-06" db="EMBL/GenBank/DDBJ databases">
        <authorList>
            <person name="Varghese N."/>
            <person name="Submissions S."/>
        </authorList>
    </citation>
    <scope>NUCLEOTIDE SEQUENCE [LARGE SCALE GENOMIC DNA]</scope>
    <source>
        <strain evidence="5">DSM 28041</strain>
    </source>
</reference>
<keyword evidence="2" id="KW-1133">Transmembrane helix</keyword>
<feature type="compositionally biased region" description="Low complexity" evidence="1">
    <location>
        <begin position="216"/>
        <end position="229"/>
    </location>
</feature>
<dbReference type="EMBL" id="FZNS01000003">
    <property type="protein sequence ID" value="SNR51109.1"/>
    <property type="molecule type" value="Genomic_DNA"/>
</dbReference>
<keyword evidence="2" id="KW-0812">Transmembrane</keyword>
<feature type="compositionally biased region" description="Polar residues" evidence="1">
    <location>
        <begin position="346"/>
        <end position="369"/>
    </location>
</feature>
<feature type="compositionally biased region" description="Pro residues" evidence="1">
    <location>
        <begin position="277"/>
        <end position="286"/>
    </location>
</feature>
<feature type="region of interest" description="Disordered" evidence="1">
    <location>
        <begin position="261"/>
        <end position="319"/>
    </location>
</feature>
<keyword evidence="2" id="KW-0472">Membrane</keyword>
<sequence>MNRFLIFLLLLVATGLGGLPRSAAQSTEGLPARPSPFRFVTDEGKLLNEADAKTLESGLRRYADNTGTQIVLVTVPSLGGRDVADYGRALGESWGIGQRDKNNGVVVLIGAQERKVTIQAGSGLRNQITPELTSRVINQQMTPSFKQGRYFAGVRSGLNALMLAAHPESNPNKDKAAAATNGATAGTDGAATSSGIGAGAPSSGLSDELPPRVDTPEPVATPTPVTEPASSGFGIGTLVLGALVIGGGIWLVSKLFRRRTQTPGPTGTTPDFLPNRPNQPTPPYQPNQPNRPTGNYGNQGGYGGQPAPDFLPNRSGGTGSGMGGMLMTGAAAAAGAYLGNRMANGHSDNNENYSHLNPQSDPNQNQNLDAGTAAAGGAAAGGFPFLGDSGAASTNAGPDYFSEDVNDSSPDYFSSDDSGSYDDTSSDDTGGGGFDDDNSNSGSW</sequence>
<feature type="compositionally biased region" description="Low complexity" evidence="1">
    <location>
        <begin position="261"/>
        <end position="276"/>
    </location>
</feature>
<dbReference type="Pfam" id="PF04536">
    <property type="entry name" value="TPM_phosphatase"/>
    <property type="match status" value="1"/>
</dbReference>
<keyword evidence="5" id="KW-1185">Reference proteome</keyword>
<name>A0A238WZT8_9BACT</name>
<feature type="domain" description="TPM" evidence="3">
    <location>
        <begin position="40"/>
        <end position="162"/>
    </location>
</feature>
<dbReference type="InterPro" id="IPR007621">
    <property type="entry name" value="TPM_dom"/>
</dbReference>
<dbReference type="RefSeq" id="WP_089332275.1">
    <property type="nucleotide sequence ID" value="NZ_FZNS01000003.1"/>
</dbReference>
<dbReference type="PANTHER" id="PTHR30373:SF2">
    <property type="entry name" value="UPF0603 PROTEIN YGCG"/>
    <property type="match status" value="1"/>
</dbReference>
<feature type="compositionally biased region" description="Low complexity" evidence="1">
    <location>
        <begin position="177"/>
        <end position="204"/>
    </location>
</feature>
<evidence type="ECO:0000256" key="1">
    <source>
        <dbReference type="SAM" id="MobiDB-lite"/>
    </source>
</evidence>
<evidence type="ECO:0000313" key="4">
    <source>
        <dbReference type="EMBL" id="SNR51109.1"/>
    </source>
</evidence>
<evidence type="ECO:0000256" key="2">
    <source>
        <dbReference type="SAM" id="Phobius"/>
    </source>
</evidence>
<feature type="region of interest" description="Disordered" evidence="1">
    <location>
        <begin position="343"/>
        <end position="444"/>
    </location>
</feature>
<dbReference type="Gene3D" id="3.10.310.50">
    <property type="match status" value="1"/>
</dbReference>
<proteinExistence type="predicted"/>
<accession>A0A238WZT8</accession>
<dbReference type="AlphaFoldDB" id="A0A238WZT8"/>
<dbReference type="PANTHER" id="PTHR30373">
    <property type="entry name" value="UPF0603 PROTEIN YGCG"/>
    <property type="match status" value="1"/>
</dbReference>
<feature type="compositionally biased region" description="Low complexity" evidence="1">
    <location>
        <begin position="287"/>
        <end position="296"/>
    </location>
</feature>
<dbReference type="Proteomes" id="UP000198310">
    <property type="component" value="Unassembled WGS sequence"/>
</dbReference>
<feature type="region of interest" description="Disordered" evidence="1">
    <location>
        <begin position="167"/>
        <end position="232"/>
    </location>
</feature>